<dbReference type="InterPro" id="IPR003787">
    <property type="entry name" value="Sulphur_relay_DsrE/F-like"/>
</dbReference>
<evidence type="ECO:0000313" key="2">
    <source>
        <dbReference type="Proteomes" id="UP001501600"/>
    </source>
</evidence>
<dbReference type="Gene3D" id="3.40.1260.10">
    <property type="entry name" value="DsrEFH-like"/>
    <property type="match status" value="1"/>
</dbReference>
<dbReference type="PANTHER" id="PTHR37691:SF1">
    <property type="entry name" value="BLR3518 PROTEIN"/>
    <property type="match status" value="1"/>
</dbReference>
<reference evidence="2" key="1">
    <citation type="journal article" date="2019" name="Int. J. Syst. Evol. Microbiol.">
        <title>The Global Catalogue of Microorganisms (GCM) 10K type strain sequencing project: providing services to taxonomists for standard genome sequencing and annotation.</title>
        <authorList>
            <consortium name="The Broad Institute Genomics Platform"/>
            <consortium name="The Broad Institute Genome Sequencing Center for Infectious Disease"/>
            <person name="Wu L."/>
            <person name="Ma J."/>
        </authorList>
    </citation>
    <scope>NUCLEOTIDE SEQUENCE [LARGE SCALE GENOMIC DNA]</scope>
    <source>
        <strain evidence="2">JCM 18720</strain>
    </source>
</reference>
<dbReference type="SUPFAM" id="SSF75169">
    <property type="entry name" value="DsrEFH-like"/>
    <property type="match status" value="1"/>
</dbReference>
<dbReference type="PANTHER" id="PTHR37691">
    <property type="entry name" value="BLR3518 PROTEIN"/>
    <property type="match status" value="1"/>
</dbReference>
<organism evidence="1 2">
    <name type="scientific">Ferrimonas gelatinilytica</name>
    <dbReference type="NCBI Taxonomy" id="1255257"/>
    <lineage>
        <taxon>Bacteria</taxon>
        <taxon>Pseudomonadati</taxon>
        <taxon>Pseudomonadota</taxon>
        <taxon>Gammaproteobacteria</taxon>
        <taxon>Alteromonadales</taxon>
        <taxon>Ferrimonadaceae</taxon>
        <taxon>Ferrimonas</taxon>
    </lineage>
</organism>
<dbReference type="EMBL" id="BAABLF010000009">
    <property type="protein sequence ID" value="GAA5191164.1"/>
    <property type="molecule type" value="Genomic_DNA"/>
</dbReference>
<keyword evidence="2" id="KW-1185">Reference proteome</keyword>
<comment type="caution">
    <text evidence="1">The sequence shown here is derived from an EMBL/GenBank/DDBJ whole genome shotgun (WGS) entry which is preliminary data.</text>
</comment>
<dbReference type="Proteomes" id="UP001501600">
    <property type="component" value="Unassembled WGS sequence"/>
</dbReference>
<dbReference type="Pfam" id="PF02635">
    <property type="entry name" value="DsrE"/>
    <property type="match status" value="1"/>
</dbReference>
<evidence type="ECO:0008006" key="3">
    <source>
        <dbReference type="Google" id="ProtNLM"/>
    </source>
</evidence>
<protein>
    <recommendedName>
        <fullName evidence="3">DsrE/DsrF-like family protein</fullName>
    </recommendedName>
</protein>
<proteinExistence type="predicted"/>
<dbReference type="RefSeq" id="WP_345316673.1">
    <property type="nucleotide sequence ID" value="NZ_BAABLF010000009.1"/>
</dbReference>
<sequence length="142" mass="15965">MKPVLFTLILIAGFLPPPILAETFESENRVLYHIDDARMGRFALHLAADHLELDPQIAITVVAYAAGVDFLLQGEQDRQQRLYASDVQALMARGVQFRVCAATLRYREIDKGQVLPGVVLVPSGTFEIIRLQTQEHYAYLKP</sequence>
<evidence type="ECO:0000313" key="1">
    <source>
        <dbReference type="EMBL" id="GAA5191164.1"/>
    </source>
</evidence>
<gene>
    <name evidence="1" type="ORF">GCM10025772_17450</name>
</gene>
<dbReference type="InterPro" id="IPR027396">
    <property type="entry name" value="DsrEFH-like"/>
</dbReference>
<accession>A0ABP9S6R2</accession>
<name>A0ABP9S6R2_9GAMM</name>